<reference evidence="2 3" key="1">
    <citation type="submission" date="2024-02" db="EMBL/GenBank/DDBJ databases">
        <title>Chromosome-scale genome assembly of the rough periwinkle Littorina saxatilis.</title>
        <authorList>
            <person name="De Jode A."/>
            <person name="Faria R."/>
            <person name="Formenti G."/>
            <person name="Sims Y."/>
            <person name="Smith T.P."/>
            <person name="Tracey A."/>
            <person name="Wood J.M.D."/>
            <person name="Zagrodzka Z.B."/>
            <person name="Johannesson K."/>
            <person name="Butlin R.K."/>
            <person name="Leder E.H."/>
        </authorList>
    </citation>
    <scope>NUCLEOTIDE SEQUENCE [LARGE SCALE GENOMIC DNA]</scope>
    <source>
        <strain evidence="2">Snail1</strain>
        <tissue evidence="2">Muscle</tissue>
    </source>
</reference>
<feature type="transmembrane region" description="Helical" evidence="1">
    <location>
        <begin position="6"/>
        <end position="26"/>
    </location>
</feature>
<proteinExistence type="predicted"/>
<gene>
    <name evidence="2" type="ORF">V1264_006515</name>
</gene>
<dbReference type="InterPro" id="IPR052728">
    <property type="entry name" value="O2_lipid_transport_reg"/>
</dbReference>
<comment type="caution">
    <text evidence="2">The sequence shown here is derived from an EMBL/GenBank/DDBJ whole genome shotgun (WGS) entry which is preliminary data.</text>
</comment>
<accession>A0AAN9AXV9</accession>
<feature type="transmembrane region" description="Helical" evidence="1">
    <location>
        <begin position="72"/>
        <end position="94"/>
    </location>
</feature>
<organism evidence="2 3">
    <name type="scientific">Littorina saxatilis</name>
    <dbReference type="NCBI Taxonomy" id="31220"/>
    <lineage>
        <taxon>Eukaryota</taxon>
        <taxon>Metazoa</taxon>
        <taxon>Spiralia</taxon>
        <taxon>Lophotrochozoa</taxon>
        <taxon>Mollusca</taxon>
        <taxon>Gastropoda</taxon>
        <taxon>Caenogastropoda</taxon>
        <taxon>Littorinimorpha</taxon>
        <taxon>Littorinoidea</taxon>
        <taxon>Littorinidae</taxon>
        <taxon>Littorina</taxon>
    </lineage>
</organism>
<sequence>MAMSHVIWPLGIAWFVALSSTASAGWMSKILSRPAWCALSRLSLCVYLIHPVVILLHYLSTRTPLFVTPFTMVFFFIGHTMLSYVAALVMYLGFQSPFVALQQLTKSV</sequence>
<evidence type="ECO:0000313" key="3">
    <source>
        <dbReference type="Proteomes" id="UP001374579"/>
    </source>
</evidence>
<keyword evidence="1" id="KW-0812">Transmembrane</keyword>
<keyword evidence="1" id="KW-0472">Membrane</keyword>
<evidence type="ECO:0008006" key="4">
    <source>
        <dbReference type="Google" id="ProtNLM"/>
    </source>
</evidence>
<protein>
    <recommendedName>
        <fullName evidence="4">Acyltransferase 3 domain-containing protein</fullName>
    </recommendedName>
</protein>
<keyword evidence="1" id="KW-1133">Transmembrane helix</keyword>
<dbReference type="PANTHER" id="PTHR11161">
    <property type="entry name" value="O-ACYLTRANSFERASE"/>
    <property type="match status" value="1"/>
</dbReference>
<dbReference type="AlphaFoldDB" id="A0AAN9AXV9"/>
<dbReference type="EMBL" id="JBAMIC010000018">
    <property type="protein sequence ID" value="KAK7095054.1"/>
    <property type="molecule type" value="Genomic_DNA"/>
</dbReference>
<dbReference type="PANTHER" id="PTHR11161:SF0">
    <property type="entry name" value="O-ACYLTRANSFERASE LIKE PROTEIN"/>
    <property type="match status" value="1"/>
</dbReference>
<name>A0AAN9AXV9_9CAEN</name>
<evidence type="ECO:0000313" key="2">
    <source>
        <dbReference type="EMBL" id="KAK7095054.1"/>
    </source>
</evidence>
<evidence type="ECO:0000256" key="1">
    <source>
        <dbReference type="SAM" id="Phobius"/>
    </source>
</evidence>
<feature type="transmembrane region" description="Helical" evidence="1">
    <location>
        <begin position="38"/>
        <end position="60"/>
    </location>
</feature>
<dbReference type="Proteomes" id="UP001374579">
    <property type="component" value="Unassembled WGS sequence"/>
</dbReference>
<keyword evidence="3" id="KW-1185">Reference proteome</keyword>